<gene>
    <name evidence="1" type="ORF">AHMF7616_01428</name>
</gene>
<accession>A0A369QDP0</accession>
<dbReference type="Proteomes" id="UP000253919">
    <property type="component" value="Unassembled WGS sequence"/>
</dbReference>
<protein>
    <submittedName>
        <fullName evidence="1">Uncharacterized protein</fullName>
    </submittedName>
</protein>
<dbReference type="OrthoDB" id="9829646at2"/>
<reference evidence="1 2" key="1">
    <citation type="submission" date="2018-04" db="EMBL/GenBank/DDBJ databases">
        <title>Adhaeribacter sp. HMF7616 genome sequencing and assembly.</title>
        <authorList>
            <person name="Kang H."/>
            <person name="Kang J."/>
            <person name="Cha I."/>
            <person name="Kim H."/>
            <person name="Joh K."/>
        </authorList>
    </citation>
    <scope>NUCLEOTIDE SEQUENCE [LARGE SCALE GENOMIC DNA]</scope>
    <source>
        <strain evidence="1 2">HMF7616</strain>
    </source>
</reference>
<evidence type="ECO:0000313" key="1">
    <source>
        <dbReference type="EMBL" id="RDC62834.1"/>
    </source>
</evidence>
<name>A0A369QDP0_9BACT</name>
<evidence type="ECO:0000313" key="2">
    <source>
        <dbReference type="Proteomes" id="UP000253919"/>
    </source>
</evidence>
<dbReference type="RefSeq" id="WP_115372228.1">
    <property type="nucleotide sequence ID" value="NZ_QASA01000001.1"/>
</dbReference>
<sequence length="208" mass="23817">MTTNYSIFPEEPNCNQALPSANAMLIVNTHQSFIQLSWKSSPQVEELTECILIISDLIKENNITFFLHDLRNVNFTDINIQRCLSKVFCLQILAAGIKRFVHLAKYELPELLILDEITTYIQTKVITHKAVRMETCTTLEGAFEWMNNSGIKSATFPTQIADKIVNVEQVSYEWAAAAQISSSLKQYKDKAAIVFRILMKRKLFYSEI</sequence>
<comment type="caution">
    <text evidence="1">The sequence shown here is derived from an EMBL/GenBank/DDBJ whole genome shotgun (WGS) entry which is preliminary data.</text>
</comment>
<dbReference type="AlphaFoldDB" id="A0A369QDP0"/>
<proteinExistence type="predicted"/>
<keyword evidence="2" id="KW-1185">Reference proteome</keyword>
<dbReference type="EMBL" id="QASA01000001">
    <property type="protein sequence ID" value="RDC62834.1"/>
    <property type="molecule type" value="Genomic_DNA"/>
</dbReference>
<organism evidence="1 2">
    <name type="scientific">Adhaeribacter pallidiroseus</name>
    <dbReference type="NCBI Taxonomy" id="2072847"/>
    <lineage>
        <taxon>Bacteria</taxon>
        <taxon>Pseudomonadati</taxon>
        <taxon>Bacteroidota</taxon>
        <taxon>Cytophagia</taxon>
        <taxon>Cytophagales</taxon>
        <taxon>Hymenobacteraceae</taxon>
        <taxon>Adhaeribacter</taxon>
    </lineage>
</organism>